<dbReference type="OrthoDB" id="341259at2759"/>
<evidence type="ECO:0000256" key="2">
    <source>
        <dbReference type="ARBA" id="ARBA00023043"/>
    </source>
</evidence>
<dbReference type="InterPro" id="IPR036770">
    <property type="entry name" value="Ankyrin_rpt-contain_sf"/>
</dbReference>
<evidence type="ECO:0000313" key="5">
    <source>
        <dbReference type="Proteomes" id="UP000326198"/>
    </source>
</evidence>
<keyword evidence="2 3" id="KW-0040">ANK repeat</keyword>
<dbReference type="Gene3D" id="1.25.40.20">
    <property type="entry name" value="Ankyrin repeat-containing domain"/>
    <property type="match status" value="2"/>
</dbReference>
<evidence type="ECO:0000313" key="4">
    <source>
        <dbReference type="EMBL" id="KAE8372196.1"/>
    </source>
</evidence>
<dbReference type="Pfam" id="PF00023">
    <property type="entry name" value="Ank"/>
    <property type="match status" value="1"/>
</dbReference>
<dbReference type="InterPro" id="IPR050745">
    <property type="entry name" value="Multifunctional_regulatory"/>
</dbReference>
<evidence type="ECO:0000256" key="1">
    <source>
        <dbReference type="ARBA" id="ARBA00022737"/>
    </source>
</evidence>
<sequence length="255" mass="26966">MEPDNAFLDAFLNACCYGELSKVQEAIASGQLTIENLDEGLVLSTDSAHQDIVAALFNAGARVSTDTVDALPGDLQHPNVVHHFLNNGLDPNAILSNGEPLIAFLNNTACARELLSQGADPNRCGPRGISPLVRTIVGTCKGEDTSHVEVLLAYGAKLESDLLFAAGGPRVAQGELMTRFLLASGLNPNTTHAKWGTPLHLAIYSAKPNIVKLLLDAGADPTAVSVGTQFPGKNPSQAAETVRHPETRQTIFVLQ</sequence>
<dbReference type="EMBL" id="ML736371">
    <property type="protein sequence ID" value="KAE8372196.1"/>
    <property type="molecule type" value="Genomic_DNA"/>
</dbReference>
<dbReference type="PROSITE" id="PS50297">
    <property type="entry name" value="ANK_REP_REGION"/>
    <property type="match status" value="1"/>
</dbReference>
<accession>A0A5N7AS90</accession>
<keyword evidence="1" id="KW-0677">Repeat</keyword>
<gene>
    <name evidence="4" type="ORF">BDV26DRAFT_298084</name>
</gene>
<keyword evidence="5" id="KW-1185">Reference proteome</keyword>
<dbReference type="SMART" id="SM00248">
    <property type="entry name" value="ANK"/>
    <property type="match status" value="3"/>
</dbReference>
<protein>
    <submittedName>
        <fullName evidence="4">Ankyrin</fullName>
    </submittedName>
</protein>
<organism evidence="4 5">
    <name type="scientific">Aspergillus bertholletiae</name>
    <dbReference type="NCBI Taxonomy" id="1226010"/>
    <lineage>
        <taxon>Eukaryota</taxon>
        <taxon>Fungi</taxon>
        <taxon>Dikarya</taxon>
        <taxon>Ascomycota</taxon>
        <taxon>Pezizomycotina</taxon>
        <taxon>Eurotiomycetes</taxon>
        <taxon>Eurotiomycetidae</taxon>
        <taxon>Eurotiales</taxon>
        <taxon>Aspergillaceae</taxon>
        <taxon>Aspergillus</taxon>
        <taxon>Aspergillus subgen. Circumdati</taxon>
    </lineage>
</organism>
<dbReference type="PROSITE" id="PS50088">
    <property type="entry name" value="ANK_REPEAT"/>
    <property type="match status" value="1"/>
</dbReference>
<proteinExistence type="predicted"/>
<dbReference type="Proteomes" id="UP000326198">
    <property type="component" value="Unassembled WGS sequence"/>
</dbReference>
<dbReference type="InterPro" id="IPR002110">
    <property type="entry name" value="Ankyrin_rpt"/>
</dbReference>
<reference evidence="4 5" key="1">
    <citation type="submission" date="2019-04" db="EMBL/GenBank/DDBJ databases">
        <title>Friends and foes A comparative genomics studyof 23 Aspergillus species from section Flavi.</title>
        <authorList>
            <consortium name="DOE Joint Genome Institute"/>
            <person name="Kjaerbolling I."/>
            <person name="Vesth T."/>
            <person name="Frisvad J.C."/>
            <person name="Nybo J.L."/>
            <person name="Theobald S."/>
            <person name="Kildgaard S."/>
            <person name="Isbrandt T."/>
            <person name="Kuo A."/>
            <person name="Sato A."/>
            <person name="Lyhne E.K."/>
            <person name="Kogle M.E."/>
            <person name="Wiebenga A."/>
            <person name="Kun R.S."/>
            <person name="Lubbers R.J."/>
            <person name="Makela M.R."/>
            <person name="Barry K."/>
            <person name="Chovatia M."/>
            <person name="Clum A."/>
            <person name="Daum C."/>
            <person name="Haridas S."/>
            <person name="He G."/>
            <person name="LaButti K."/>
            <person name="Lipzen A."/>
            <person name="Mondo S."/>
            <person name="Riley R."/>
            <person name="Salamov A."/>
            <person name="Simmons B.A."/>
            <person name="Magnuson J.K."/>
            <person name="Henrissat B."/>
            <person name="Mortensen U.H."/>
            <person name="Larsen T.O."/>
            <person name="Devries R.P."/>
            <person name="Grigoriev I.V."/>
            <person name="Machida M."/>
            <person name="Baker S.E."/>
            <person name="Andersen M.R."/>
        </authorList>
    </citation>
    <scope>NUCLEOTIDE SEQUENCE [LARGE SCALE GENOMIC DNA]</scope>
    <source>
        <strain evidence="4 5">IBT 29228</strain>
    </source>
</reference>
<dbReference type="SUPFAM" id="SSF48403">
    <property type="entry name" value="Ankyrin repeat"/>
    <property type="match status" value="1"/>
</dbReference>
<feature type="repeat" description="ANK" evidence="3">
    <location>
        <begin position="194"/>
        <end position="226"/>
    </location>
</feature>
<dbReference type="PANTHER" id="PTHR24189">
    <property type="entry name" value="MYOTROPHIN"/>
    <property type="match status" value="1"/>
</dbReference>
<name>A0A5N7AS90_9EURO</name>
<evidence type="ECO:0000256" key="3">
    <source>
        <dbReference type="PROSITE-ProRule" id="PRU00023"/>
    </source>
</evidence>
<dbReference type="AlphaFoldDB" id="A0A5N7AS90"/>